<dbReference type="PANTHER" id="PTHR31001:SF90">
    <property type="entry name" value="CENTROMERE DNA-BINDING PROTEIN COMPLEX CBF3 SUBUNIT B"/>
    <property type="match status" value="1"/>
</dbReference>
<keyword evidence="6" id="KW-1185">Reference proteome</keyword>
<gene>
    <name evidence="5" type="ORF">PEGY_LOCUS484</name>
</gene>
<proteinExistence type="predicted"/>
<dbReference type="AlphaFoldDB" id="A0A9W4K376"/>
<sequence length="266" mass="30414">MPSNCDDDIIDLPEDYPTVTSHSRLKYKIAALMPDLQDDVTSCNTLYTRYEEVLKYDRRLRTLATQHLPYYLQNVPLDPSWPRYVTWARRSLAISSAHKVIMIHRKFLSLSFVNPMFEFTRKTCVAASRTIIKEQKEATRNGGPMLWTHQAFSVTASIILCLDMFHQPRPDRQASEHRQLIEDGIEILSHCETDMIARRGVSLLRAMLEAGQMDSRRRGVAGELREPPLLHASTPKESGLDIAAIIQTFYRQDRASITGHCRTALG</sequence>
<dbReference type="GO" id="GO:0005634">
    <property type="term" value="C:nucleus"/>
    <property type="evidence" value="ECO:0007669"/>
    <property type="project" value="UniProtKB-SubCell"/>
</dbReference>
<comment type="subcellular location">
    <subcellularLocation>
        <location evidence="1">Nucleus</location>
    </subcellularLocation>
</comment>
<dbReference type="PANTHER" id="PTHR31001">
    <property type="entry name" value="UNCHARACTERIZED TRANSCRIPTIONAL REGULATORY PROTEIN"/>
    <property type="match status" value="1"/>
</dbReference>
<dbReference type="OrthoDB" id="410267at2759"/>
<evidence type="ECO:0000256" key="2">
    <source>
        <dbReference type="ARBA" id="ARBA00023015"/>
    </source>
</evidence>
<evidence type="ECO:0000256" key="3">
    <source>
        <dbReference type="ARBA" id="ARBA00023163"/>
    </source>
</evidence>
<evidence type="ECO:0000256" key="4">
    <source>
        <dbReference type="ARBA" id="ARBA00023242"/>
    </source>
</evidence>
<reference evidence="5" key="1">
    <citation type="submission" date="2021-07" db="EMBL/GenBank/DDBJ databases">
        <authorList>
            <person name="Branca A.L. A."/>
        </authorList>
    </citation>
    <scope>NUCLEOTIDE SEQUENCE</scope>
</reference>
<organism evidence="5 6">
    <name type="scientific">Penicillium egyptiacum</name>
    <dbReference type="NCBI Taxonomy" id="1303716"/>
    <lineage>
        <taxon>Eukaryota</taxon>
        <taxon>Fungi</taxon>
        <taxon>Dikarya</taxon>
        <taxon>Ascomycota</taxon>
        <taxon>Pezizomycotina</taxon>
        <taxon>Eurotiomycetes</taxon>
        <taxon>Eurotiomycetidae</taxon>
        <taxon>Eurotiales</taxon>
        <taxon>Aspergillaceae</taxon>
        <taxon>Penicillium</taxon>
    </lineage>
</organism>
<keyword evidence="3" id="KW-0804">Transcription</keyword>
<evidence type="ECO:0000313" key="6">
    <source>
        <dbReference type="Proteomes" id="UP001154252"/>
    </source>
</evidence>
<dbReference type="Proteomes" id="UP001154252">
    <property type="component" value="Unassembled WGS sequence"/>
</dbReference>
<dbReference type="EMBL" id="CAJVRC010000835">
    <property type="protein sequence ID" value="CAG8885658.1"/>
    <property type="molecule type" value="Genomic_DNA"/>
</dbReference>
<evidence type="ECO:0000313" key="5">
    <source>
        <dbReference type="EMBL" id="CAG8885658.1"/>
    </source>
</evidence>
<keyword evidence="4" id="KW-0539">Nucleus</keyword>
<protein>
    <submittedName>
        <fullName evidence="5">Uncharacterized protein</fullName>
    </submittedName>
</protein>
<evidence type="ECO:0000256" key="1">
    <source>
        <dbReference type="ARBA" id="ARBA00004123"/>
    </source>
</evidence>
<accession>A0A9W4K376</accession>
<name>A0A9W4K376_9EURO</name>
<comment type="caution">
    <text evidence="5">The sequence shown here is derived from an EMBL/GenBank/DDBJ whole genome shotgun (WGS) entry which is preliminary data.</text>
</comment>
<keyword evidence="2" id="KW-0805">Transcription regulation</keyword>
<dbReference type="InterPro" id="IPR050613">
    <property type="entry name" value="Sec_Metabolite_Reg"/>
</dbReference>
<dbReference type="CDD" id="cd12148">
    <property type="entry name" value="fungal_TF_MHR"/>
    <property type="match status" value="1"/>
</dbReference>